<dbReference type="InterPro" id="IPR015943">
    <property type="entry name" value="WD40/YVTN_repeat-like_dom_sf"/>
</dbReference>
<organism evidence="3 4">
    <name type="scientific">Victivallis vadensis</name>
    <dbReference type="NCBI Taxonomy" id="172901"/>
    <lineage>
        <taxon>Bacteria</taxon>
        <taxon>Pseudomonadati</taxon>
        <taxon>Lentisphaerota</taxon>
        <taxon>Lentisphaeria</taxon>
        <taxon>Victivallales</taxon>
        <taxon>Victivallaceae</taxon>
        <taxon>Victivallis</taxon>
    </lineage>
</organism>
<evidence type="ECO:0000256" key="2">
    <source>
        <dbReference type="SAM" id="SignalP"/>
    </source>
</evidence>
<comment type="caution">
    <text evidence="3">The sequence shown here is derived from an EMBL/GenBank/DDBJ whole genome shotgun (WGS) entry which is preliminary data.</text>
</comment>
<feature type="region of interest" description="Disordered" evidence="1">
    <location>
        <begin position="835"/>
        <end position="857"/>
    </location>
</feature>
<evidence type="ECO:0000256" key="1">
    <source>
        <dbReference type="SAM" id="MobiDB-lite"/>
    </source>
</evidence>
<dbReference type="CDD" id="cd15482">
    <property type="entry name" value="Sialidase_non-viral"/>
    <property type="match status" value="2"/>
</dbReference>
<evidence type="ECO:0008006" key="5">
    <source>
        <dbReference type="Google" id="ProtNLM"/>
    </source>
</evidence>
<dbReference type="PANTHER" id="PTHR43739">
    <property type="entry name" value="XYLOGLUCANASE (EUROFUNG)"/>
    <property type="match status" value="1"/>
</dbReference>
<feature type="chain" id="PRO_5032512019" description="Sortilin (Neurotensin receptor 3)" evidence="2">
    <location>
        <begin position="22"/>
        <end position="1086"/>
    </location>
</feature>
<protein>
    <recommendedName>
        <fullName evidence="5">Sortilin (Neurotensin receptor 3)</fullName>
    </recommendedName>
</protein>
<dbReference type="SUPFAM" id="SSF74650">
    <property type="entry name" value="Galactose mutarotase-like"/>
    <property type="match status" value="1"/>
</dbReference>
<dbReference type="RefSeq" id="WP_168964092.1">
    <property type="nucleotide sequence ID" value="NZ_JABAEW010000082.1"/>
</dbReference>
<dbReference type="GO" id="GO:0010411">
    <property type="term" value="P:xyloglucan metabolic process"/>
    <property type="evidence" value="ECO:0007669"/>
    <property type="project" value="TreeGrafter"/>
</dbReference>
<dbReference type="InterPro" id="IPR052025">
    <property type="entry name" value="Xyloglucanase_GH74"/>
</dbReference>
<dbReference type="Gene3D" id="2.130.10.10">
    <property type="entry name" value="YVTN repeat-like/Quinoprotein amine dehydrogenase"/>
    <property type="match status" value="5"/>
</dbReference>
<feature type="signal peptide" evidence="2">
    <location>
        <begin position="1"/>
        <end position="21"/>
    </location>
</feature>
<sequence>MMKIHQIFFGVACLLAGLLAAGTDGVQYEQICPGGGGRFMYPAFSSADPNVFFCSSDMGPCYRSENRGYLWHTYPSAELQVSGTGINGRSSWTPDPHHSGTVWVGAARGVMRSTDNGRRFEPVDGPWQPKPGAVHPGAVQIAFDPHCPDRLAAVFDRFRHKREVRVCISDDGGKSWNASEPLPMPAGTWNRSGVRSVIFDPREDGTLLVFGSEAILRSRDRGKNWEKLGRGLPEKDGKLSLCDATGGGDGKQFTLYATSKLFPKNGDSVTPGVYRSDDGGENWMPVGGSGLPHRVIKGRPPEYEWIQTSNADPQRVYVTLRGRFNFIEGYDSPEHGNVFGSNDGGKSWKPLLFTNTHQKSYNVRNAVWTSDLWGWGGGPTGLAVDPADPDRVLTVVNGLYLTENGGRSWRALHAMPVEATGQRGGGMPVMSSWSYNFDPHVKGRHFLSMTDYCGFVSETAGRTWRNTLDAAAIQKQRPGYPWLSNIYNVAFDPRVPGRIYAATSAMHDIPFYTYRERMHEAGGGVVRSDDGGKTWQVAAADRSLPNAAMTDILIVPGSYGRPDTLFAAALGKGIYASTNGGKNWQPRNGGIAPDNLSILKLRHINGRLYALATVNMRERGKPRGGALYVSDDFGRSWRTLFRRADAPYPVNLAVDSRDGQRLAVCVFSMDWQGKGGGLYLSEDGGQNWRKALADSVWALTYSPNRPGRLYASILGDGLKISDDGGKSWRREEAFPYWRPTGVFFDPANPDVFYVTSFGGGVYKGYESRIGRAELETAADNAYPAVTLRNGALEAVLYTPDAERGFYRGCRFDHSGMVALVRTRYHRYFGNFRVPHDPEGDDAGSGPAEEFSPETPPGYAEAEVGDTFLKIGVGHLVKINDRFYWSRRKFPVAEAGCWRTKQNGDREIHFLHRLPPMRGYGYEYGKTVTLDSSSPVMTVSHELCNTGEKTIETAVYGHNFIFADNRPVGPEYQVEFIFDPVFSGSGDLRGAAKLEGRRLLLTSRLPRDDFNPLYTQLTGFEKLGAAANDFTVTNRVTGASVRLTGDTPLHSLAVYGQDRALCVEPFTAIRLRPGETVRWQTRWEFKI</sequence>
<evidence type="ECO:0000313" key="4">
    <source>
        <dbReference type="Proteomes" id="UP000576225"/>
    </source>
</evidence>
<dbReference type="GO" id="GO:0003824">
    <property type="term" value="F:catalytic activity"/>
    <property type="evidence" value="ECO:0007669"/>
    <property type="project" value="InterPro"/>
</dbReference>
<gene>
    <name evidence="3" type="ORF">HF882_21475</name>
</gene>
<dbReference type="Proteomes" id="UP000576225">
    <property type="component" value="Unassembled WGS sequence"/>
</dbReference>
<dbReference type="SUPFAM" id="SSF50939">
    <property type="entry name" value="Sialidases"/>
    <property type="match status" value="2"/>
</dbReference>
<name>A0A848B692_9BACT</name>
<dbReference type="InterPro" id="IPR011013">
    <property type="entry name" value="Gal_mutarotase_sf_dom"/>
</dbReference>
<dbReference type="SUPFAM" id="SSF110296">
    <property type="entry name" value="Oligoxyloglucan reducing end-specific cellobiohydrolase"/>
    <property type="match status" value="1"/>
</dbReference>
<dbReference type="EMBL" id="JABAEW010000082">
    <property type="protein sequence ID" value="NMD89160.1"/>
    <property type="molecule type" value="Genomic_DNA"/>
</dbReference>
<accession>A0A848B692</accession>
<evidence type="ECO:0000313" key="3">
    <source>
        <dbReference type="EMBL" id="NMD89160.1"/>
    </source>
</evidence>
<dbReference type="GO" id="GO:0030246">
    <property type="term" value="F:carbohydrate binding"/>
    <property type="evidence" value="ECO:0007669"/>
    <property type="project" value="InterPro"/>
</dbReference>
<keyword evidence="2" id="KW-0732">Signal</keyword>
<reference evidence="3 4" key="1">
    <citation type="submission" date="2020-04" db="EMBL/GenBank/DDBJ databases">
        <authorList>
            <person name="Hitch T.C.A."/>
            <person name="Wylensek D."/>
            <person name="Clavel T."/>
        </authorList>
    </citation>
    <scope>NUCLEOTIDE SEQUENCE [LARGE SCALE GENOMIC DNA]</scope>
    <source>
        <strain evidence="3 4">COR2-253-APC-1A</strain>
    </source>
</reference>
<dbReference type="AlphaFoldDB" id="A0A848B692"/>
<dbReference type="Gene3D" id="2.70.98.10">
    <property type="match status" value="1"/>
</dbReference>
<dbReference type="InterPro" id="IPR014718">
    <property type="entry name" value="GH-type_carb-bd"/>
</dbReference>
<dbReference type="PANTHER" id="PTHR43739:SF5">
    <property type="entry name" value="EXO-ALPHA-SIALIDASE"/>
    <property type="match status" value="1"/>
</dbReference>
<dbReference type="InterPro" id="IPR036278">
    <property type="entry name" value="Sialidase_sf"/>
</dbReference>
<proteinExistence type="predicted"/>